<proteinExistence type="predicted"/>
<name>A0A7D5XHM0_FERL1</name>
<reference evidence="3" key="1">
    <citation type="submission" date="2020-07" db="EMBL/GenBank/DDBJ databases">
        <title>Metabolic diversity and evolutionary history of the archaeal phylum ###Micrarchaeota### uncovered from a freshwater lake metagenome.</title>
        <authorList>
            <person name="Kadnikov V.V."/>
            <person name="Savvichev A.S."/>
            <person name="Mardanov A.V."/>
            <person name="Beletsky A.V."/>
            <person name="Chupakov A.V."/>
            <person name="Kokryatskaya N.M."/>
            <person name="Pimenov N.V."/>
            <person name="Ravin N.V."/>
        </authorList>
    </citation>
    <scope>NUCLEOTIDE SEQUENCE [LARGE SCALE GENOMIC DNA]</scope>
</reference>
<sequence length="98" mass="10780">MVCYTIPTITAVVLHFIRGKKPSWKDSQKYKSLNLLLFGGAIFGIVDHIWNGELFLVGPNILSDLLLGFAITLTIVGVWGVTIYLEAISQKETSKAAN</sequence>
<dbReference type="Proteomes" id="UP000510821">
    <property type="component" value="Chromosome"/>
</dbReference>
<organism evidence="2 3">
    <name type="scientific">Fermentimicrarchaeum limneticum</name>
    <dbReference type="NCBI Taxonomy" id="2795018"/>
    <lineage>
        <taxon>Archaea</taxon>
        <taxon>Candidatus Micrarchaeota</taxon>
        <taxon>Candidatus Fermentimicrarchaeales</taxon>
        <taxon>Candidatus Fermentimicrarchaeaceae</taxon>
        <taxon>Candidatus Fermentimicrarchaeum</taxon>
    </lineage>
</organism>
<feature type="transmembrane region" description="Helical" evidence="1">
    <location>
        <begin position="65"/>
        <end position="85"/>
    </location>
</feature>
<gene>
    <name evidence="2" type="ORF">Sv326_0717</name>
</gene>
<dbReference type="KEGG" id="flt:Sv326_0717"/>
<keyword evidence="1" id="KW-1133">Transmembrane helix</keyword>
<evidence type="ECO:0000313" key="2">
    <source>
        <dbReference type="EMBL" id="QLJ52892.1"/>
    </source>
</evidence>
<keyword evidence="1" id="KW-0472">Membrane</keyword>
<protein>
    <submittedName>
        <fullName evidence="2">Uncharacterized protein</fullName>
    </submittedName>
</protein>
<keyword evidence="1" id="KW-0812">Transmembrane</keyword>
<accession>A0A7D5XHM0</accession>
<evidence type="ECO:0000313" key="3">
    <source>
        <dbReference type="Proteomes" id="UP000510821"/>
    </source>
</evidence>
<evidence type="ECO:0000256" key="1">
    <source>
        <dbReference type="SAM" id="Phobius"/>
    </source>
</evidence>
<dbReference type="AlphaFoldDB" id="A0A7D5XHM0"/>
<dbReference type="EMBL" id="CP058998">
    <property type="protein sequence ID" value="QLJ52892.1"/>
    <property type="molecule type" value="Genomic_DNA"/>
</dbReference>
<feature type="transmembrane region" description="Helical" evidence="1">
    <location>
        <begin position="33"/>
        <end position="50"/>
    </location>
</feature>